<dbReference type="OrthoDB" id="9812089at2"/>
<evidence type="ECO:0000259" key="1">
    <source>
        <dbReference type="Pfam" id="PF12680"/>
    </source>
</evidence>
<reference evidence="2 3" key="1">
    <citation type="submission" date="2019-08" db="EMBL/GenBank/DDBJ databases">
        <title>Luteimonas viscosus sp. nov., isolated from soil of a sunflower field.</title>
        <authorList>
            <person name="Jianli Z."/>
            <person name="Ying Z."/>
        </authorList>
    </citation>
    <scope>NUCLEOTIDE SEQUENCE [LARGE SCALE GENOMIC DNA]</scope>
    <source>
        <strain evidence="2 3">XBU10</strain>
    </source>
</reference>
<dbReference type="InterPro" id="IPR032710">
    <property type="entry name" value="NTF2-like_dom_sf"/>
</dbReference>
<gene>
    <name evidence="2" type="ORF">FZO89_18365</name>
</gene>
<proteinExistence type="predicted"/>
<dbReference type="AlphaFoldDB" id="A0A5D4XD09"/>
<evidence type="ECO:0000313" key="2">
    <source>
        <dbReference type="EMBL" id="TYT22566.1"/>
    </source>
</evidence>
<organism evidence="2 3">
    <name type="scientific">Luteimonas viscosa</name>
    <dbReference type="NCBI Taxonomy" id="1132694"/>
    <lineage>
        <taxon>Bacteria</taxon>
        <taxon>Pseudomonadati</taxon>
        <taxon>Pseudomonadota</taxon>
        <taxon>Gammaproteobacteria</taxon>
        <taxon>Lysobacterales</taxon>
        <taxon>Lysobacteraceae</taxon>
        <taxon>Luteimonas</taxon>
    </lineage>
</organism>
<keyword evidence="3" id="KW-1185">Reference proteome</keyword>
<name>A0A5D4XD09_9GAMM</name>
<dbReference type="InterPro" id="IPR037401">
    <property type="entry name" value="SnoaL-like"/>
</dbReference>
<dbReference type="Proteomes" id="UP000324973">
    <property type="component" value="Unassembled WGS sequence"/>
</dbReference>
<dbReference type="Gene3D" id="3.10.450.50">
    <property type="match status" value="1"/>
</dbReference>
<comment type="caution">
    <text evidence="2">The sequence shown here is derived from an EMBL/GenBank/DDBJ whole genome shotgun (WGS) entry which is preliminary data.</text>
</comment>
<feature type="domain" description="SnoaL-like" evidence="1">
    <location>
        <begin position="28"/>
        <end position="119"/>
    </location>
</feature>
<dbReference type="EMBL" id="VTFT01000005">
    <property type="protein sequence ID" value="TYT22566.1"/>
    <property type="molecule type" value="Genomic_DNA"/>
</dbReference>
<dbReference type="Pfam" id="PF12680">
    <property type="entry name" value="SnoaL_2"/>
    <property type="match status" value="1"/>
</dbReference>
<dbReference type="SUPFAM" id="SSF54427">
    <property type="entry name" value="NTF2-like"/>
    <property type="match status" value="1"/>
</dbReference>
<sequence length="148" mass="16239">MTGTFAITRPSDVAFDDRPRRNKALVLEAMTALFQRRDASAVERLYARDYIQHNPGIPQGRAALQALVAGLSEAVHYEPGLVIAEGDLVAIHGRIHGWADRPQVVIDLFRIEGGKLAEHWDVLQDEVPASGARAGIPMFDPGEGSRFQ</sequence>
<evidence type="ECO:0000313" key="3">
    <source>
        <dbReference type="Proteomes" id="UP000324973"/>
    </source>
</evidence>
<accession>A0A5D4XD09</accession>
<protein>
    <submittedName>
        <fullName evidence="2">Nuclear transport factor 2 family protein</fullName>
    </submittedName>
</protein>